<evidence type="ECO:0000256" key="9">
    <source>
        <dbReference type="SAM" id="MobiDB-lite"/>
    </source>
</evidence>
<reference evidence="11 12" key="1">
    <citation type="journal article" date="2016" name="Genome Biol. Evol.">
        <title>Divergent and convergent evolution of fungal pathogenicity.</title>
        <authorList>
            <person name="Shang Y."/>
            <person name="Xiao G."/>
            <person name="Zheng P."/>
            <person name="Cen K."/>
            <person name="Zhan S."/>
            <person name="Wang C."/>
        </authorList>
    </citation>
    <scope>NUCLEOTIDE SEQUENCE [LARGE SCALE GENOMIC DNA]</scope>
    <source>
        <strain evidence="11 12">ARSEF 7405</strain>
    </source>
</reference>
<comment type="subunit">
    <text evidence="3">Homodimer.</text>
</comment>
<dbReference type="PANTHER" id="PTHR13355:SF11">
    <property type="entry name" value="GLUCOSAMINE 6-PHOSPHATE N-ACETYLTRANSFERASE"/>
    <property type="match status" value="1"/>
</dbReference>
<dbReference type="CDD" id="cd04301">
    <property type="entry name" value="NAT_SF"/>
    <property type="match status" value="1"/>
</dbReference>
<dbReference type="PANTHER" id="PTHR13355">
    <property type="entry name" value="GLUCOSAMINE 6-PHOSPHATE N-ACETYLTRANSFERASE"/>
    <property type="match status" value="1"/>
</dbReference>
<feature type="region of interest" description="Disordered" evidence="9">
    <location>
        <begin position="1"/>
        <end position="64"/>
    </location>
</feature>
<dbReference type="OrthoDB" id="10039976at2759"/>
<evidence type="ECO:0000313" key="12">
    <source>
        <dbReference type="Proteomes" id="UP000242877"/>
    </source>
</evidence>
<evidence type="ECO:0000256" key="7">
    <source>
        <dbReference type="ARBA" id="ARBA00023315"/>
    </source>
</evidence>
<keyword evidence="4 8" id="KW-0808">Transferase</keyword>
<keyword evidence="5" id="KW-0256">Endoplasmic reticulum</keyword>
<evidence type="ECO:0000256" key="1">
    <source>
        <dbReference type="ARBA" id="ARBA00004184"/>
    </source>
</evidence>
<evidence type="ECO:0000256" key="5">
    <source>
        <dbReference type="ARBA" id="ARBA00022824"/>
    </source>
</evidence>
<dbReference type="InterPro" id="IPR000182">
    <property type="entry name" value="GNAT_dom"/>
</dbReference>
<dbReference type="PROSITE" id="PS51186">
    <property type="entry name" value="GNAT"/>
    <property type="match status" value="1"/>
</dbReference>
<dbReference type="FunFam" id="3.40.630.30:FF:000048">
    <property type="entry name" value="Glucosamine 6-phosphate N-acetyltransferase"/>
    <property type="match status" value="1"/>
</dbReference>
<dbReference type="SUPFAM" id="SSF55729">
    <property type="entry name" value="Acyl-CoA N-acyltransferases (Nat)"/>
    <property type="match status" value="1"/>
</dbReference>
<evidence type="ECO:0000256" key="3">
    <source>
        <dbReference type="ARBA" id="ARBA00011738"/>
    </source>
</evidence>
<name>A0A168CCB6_9EURO</name>
<dbReference type="InterPro" id="IPR039143">
    <property type="entry name" value="GNPNAT1-like"/>
</dbReference>
<feature type="compositionally biased region" description="Low complexity" evidence="9">
    <location>
        <begin position="1"/>
        <end position="25"/>
    </location>
</feature>
<comment type="caution">
    <text evidence="11">The sequence shown here is derived from an EMBL/GenBank/DDBJ whole genome shotgun (WGS) entry which is preliminary data.</text>
</comment>
<evidence type="ECO:0000256" key="6">
    <source>
        <dbReference type="ARBA" id="ARBA00023136"/>
    </source>
</evidence>
<accession>A0A168CCB6</accession>
<comment type="catalytic activity">
    <reaction evidence="8">
        <text>D-glucosamine 6-phosphate + acetyl-CoA = N-acetyl-D-glucosamine 6-phosphate + CoA + H(+)</text>
        <dbReference type="Rhea" id="RHEA:10292"/>
        <dbReference type="ChEBI" id="CHEBI:15378"/>
        <dbReference type="ChEBI" id="CHEBI:57287"/>
        <dbReference type="ChEBI" id="CHEBI:57288"/>
        <dbReference type="ChEBI" id="CHEBI:57513"/>
        <dbReference type="ChEBI" id="CHEBI:58725"/>
        <dbReference type="EC" id="2.3.1.4"/>
    </reaction>
</comment>
<comment type="pathway">
    <text evidence="8">Nucleotide-sugar biosynthesis; UDP-N-acetyl-alpha-D-glucosamine biosynthesis; N-acetyl-alpha-D-glucosamine 1-phosphate from alpha-D-glucosamine 6-phosphate (route I): step 1/2.</text>
</comment>
<evidence type="ECO:0000256" key="2">
    <source>
        <dbReference type="ARBA" id="ARBA00004586"/>
    </source>
</evidence>
<sequence>MTANTASSSSQEQQQQVRAPAVQAEETLKMASQQLQDRPEQTQEQSSLSSPTSTTTTPADSPLFSTTFISPEVQAALPEGYTLRPLHRSDFYNSYLDVLRVLTTVGEVSYSGWSERYDWMKSRGGEYFPIVICDDKGKVVGTGTLLVERKFIHSLGSVGHIEDIAVDTHQQGKRLGLRLIQALDYVAEKAGCYKTILDCSEHNEGFYIKCGFKRAGLEMAHYY</sequence>
<comment type="similarity">
    <text evidence="8">Belongs to the acetyltransferase family. GNA1 subfamily.</text>
</comment>
<organism evidence="11 12">
    <name type="scientific">Ascosphaera apis ARSEF 7405</name>
    <dbReference type="NCBI Taxonomy" id="392613"/>
    <lineage>
        <taxon>Eukaryota</taxon>
        <taxon>Fungi</taxon>
        <taxon>Dikarya</taxon>
        <taxon>Ascomycota</taxon>
        <taxon>Pezizomycotina</taxon>
        <taxon>Eurotiomycetes</taxon>
        <taxon>Eurotiomycetidae</taxon>
        <taxon>Onygenales</taxon>
        <taxon>Ascosphaeraceae</taxon>
        <taxon>Ascosphaera</taxon>
    </lineage>
</organism>
<dbReference type="UniPathway" id="UPA00113">
    <property type="reaction ID" value="UER00529"/>
</dbReference>
<evidence type="ECO:0000256" key="8">
    <source>
        <dbReference type="RuleBase" id="RU365086"/>
    </source>
</evidence>
<dbReference type="VEuPathDB" id="FungiDB:AAP_01189"/>
<dbReference type="GO" id="GO:0004343">
    <property type="term" value="F:glucosamine 6-phosphate N-acetyltransferase activity"/>
    <property type="evidence" value="ECO:0007669"/>
    <property type="project" value="UniProtKB-UniRule"/>
</dbReference>
<dbReference type="GO" id="GO:0005789">
    <property type="term" value="C:endoplasmic reticulum membrane"/>
    <property type="evidence" value="ECO:0007669"/>
    <property type="project" value="UniProtKB-SubCell"/>
</dbReference>
<dbReference type="EMBL" id="AZGZ01000003">
    <property type="protein sequence ID" value="KZZ96416.1"/>
    <property type="molecule type" value="Genomic_DNA"/>
</dbReference>
<keyword evidence="7 8" id="KW-0012">Acyltransferase</keyword>
<dbReference type="AlphaFoldDB" id="A0A168CCB6"/>
<dbReference type="Pfam" id="PF00583">
    <property type="entry name" value="Acetyltransf_1"/>
    <property type="match status" value="1"/>
</dbReference>
<gene>
    <name evidence="11" type="ORF">AAP_01189</name>
</gene>
<comment type="subcellular location">
    <subcellularLocation>
        <location evidence="1">Endomembrane system</location>
        <topology evidence="1">Peripheral membrane protein</topology>
    </subcellularLocation>
    <subcellularLocation>
        <location evidence="2">Endoplasmic reticulum membrane</location>
    </subcellularLocation>
</comment>
<feature type="compositionally biased region" description="Low complexity" evidence="9">
    <location>
        <begin position="42"/>
        <end position="58"/>
    </location>
</feature>
<dbReference type="GO" id="GO:0006048">
    <property type="term" value="P:UDP-N-acetylglucosamine biosynthetic process"/>
    <property type="evidence" value="ECO:0007669"/>
    <property type="project" value="UniProtKB-UniRule"/>
</dbReference>
<keyword evidence="12" id="KW-1185">Reference proteome</keyword>
<dbReference type="Proteomes" id="UP000242877">
    <property type="component" value="Unassembled WGS sequence"/>
</dbReference>
<feature type="domain" description="N-acetyltransferase" evidence="10">
    <location>
        <begin position="81"/>
        <end position="223"/>
    </location>
</feature>
<proteinExistence type="inferred from homology"/>
<evidence type="ECO:0000256" key="4">
    <source>
        <dbReference type="ARBA" id="ARBA00022679"/>
    </source>
</evidence>
<dbReference type="EC" id="2.3.1.4" evidence="8"/>
<evidence type="ECO:0000259" key="10">
    <source>
        <dbReference type="PROSITE" id="PS51186"/>
    </source>
</evidence>
<dbReference type="Gene3D" id="3.40.630.30">
    <property type="match status" value="1"/>
</dbReference>
<protein>
    <recommendedName>
        <fullName evidence="8">Glucosamine 6-phosphate N-acetyltransferase</fullName>
        <ecNumber evidence="8">2.3.1.4</ecNumber>
    </recommendedName>
</protein>
<dbReference type="InterPro" id="IPR016181">
    <property type="entry name" value="Acyl_CoA_acyltransferase"/>
</dbReference>
<evidence type="ECO:0000313" key="11">
    <source>
        <dbReference type="EMBL" id="KZZ96416.1"/>
    </source>
</evidence>
<keyword evidence="6" id="KW-0472">Membrane</keyword>